<keyword evidence="5" id="KW-1185">Reference proteome</keyword>
<gene>
    <name evidence="2" type="ORF">HMI01_25740</name>
    <name evidence="3" type="ORF">SAMN05421668_13353</name>
</gene>
<organism evidence="3 4">
    <name type="scientific">Halolactibacillus miurensis</name>
    <dbReference type="NCBI Taxonomy" id="306541"/>
    <lineage>
        <taxon>Bacteria</taxon>
        <taxon>Bacillati</taxon>
        <taxon>Bacillota</taxon>
        <taxon>Bacilli</taxon>
        <taxon>Bacillales</taxon>
        <taxon>Bacillaceae</taxon>
        <taxon>Halolactibacillus</taxon>
    </lineage>
</organism>
<evidence type="ECO:0000313" key="5">
    <source>
        <dbReference type="Proteomes" id="UP000321773"/>
    </source>
</evidence>
<evidence type="ECO:0000313" key="4">
    <source>
        <dbReference type="Proteomes" id="UP000199139"/>
    </source>
</evidence>
<dbReference type="Proteomes" id="UP000321773">
    <property type="component" value="Unassembled WGS sequence"/>
</dbReference>
<dbReference type="GO" id="GO:0004252">
    <property type="term" value="F:serine-type endopeptidase activity"/>
    <property type="evidence" value="ECO:0007669"/>
    <property type="project" value="InterPro"/>
</dbReference>
<dbReference type="RefSeq" id="WP_089855492.1">
    <property type="nucleotide sequence ID" value="NZ_BJWJ01000041.1"/>
</dbReference>
<dbReference type="EMBL" id="FPAI01000033">
    <property type="protein sequence ID" value="SFT05100.1"/>
    <property type="molecule type" value="Genomic_DNA"/>
</dbReference>
<sequence>MSNDKKGKKHFTIPDNEVKREENKRKFIPELVEIDFKEHGMKISEGISSIKERNNFEHNILSNDILFFQVQLPVNKIIDSRGDYERVFAENKISINAIRDPYKAIVSMKKGDMEKLEASALEYKEGTAPKSSFWQYIDEISPINNYDKKSKKLHHFQQSEVDNDVIDAQITIVPKLDNEQYAKILPHLINLVKRFNGNIESDGIYYLADHTPVIHAYLPSSAINELIEQDVILDIDITHNYNGSHQITENGLDVKKIDFYDENLDDLPIICVLDDGISFPDNIAASVVGRWVAPDINYNTSAHGTKVASRIIFGDNLADQINNKILVPKARVIDAVISDGNNVTETKIIHRIRKAVQDIKHVTTTFCLAFNDNTSSVFGEKTVSKLAFELDVLSYKEGVNFVVSMGNHKLWKDLDDINDIYNHDDARVASPAESFYSLSIGSITKDQHPDSISNINALSPFSRIGYGFANSYKPDLVYPGGNVCKRNKRCFIPKTSDMLVINSNGFITLDFGTSFSTPLAAFDLSSLQYSVIEYLNSIGDTEDSDRKAAFISRGLLSHHAISIDTMSKETTEDYNKIYGCGYGNLENAKESFLSKPTYIRYGKMNRKTKEKVGFLIPSVLSDKRKSGEKLARLTVTCLSISPVDISKGSEYLRAYIDTSLHMLNTNSKLVTKNPSQKNGRKKWSNLHHFSQDFTVFDSGDWELWLNLYTKPEILDEDEIEYILIITIESLYEEEQLDLYGEIEASNRFNVLQEISINMDVTEEN</sequence>
<dbReference type="Pfam" id="PF00082">
    <property type="entry name" value="Peptidase_S8"/>
    <property type="match status" value="1"/>
</dbReference>
<dbReference type="Gene3D" id="3.40.50.200">
    <property type="entry name" value="Peptidase S8/S53 domain"/>
    <property type="match status" value="1"/>
</dbReference>
<reference evidence="3 4" key="1">
    <citation type="submission" date="2016-10" db="EMBL/GenBank/DDBJ databases">
        <authorList>
            <person name="de Groot N.N."/>
        </authorList>
    </citation>
    <scope>NUCLEOTIDE SEQUENCE [LARGE SCALE GENOMIC DNA]</scope>
    <source>
        <strain evidence="3 4">DSM 17074</strain>
    </source>
</reference>
<accession>A0A1I6UUN4</accession>
<dbReference type="AlphaFoldDB" id="A0A1I6UUN4"/>
<evidence type="ECO:0000313" key="2">
    <source>
        <dbReference type="EMBL" id="GEM05586.1"/>
    </source>
</evidence>
<dbReference type="GO" id="GO:0006508">
    <property type="term" value="P:proteolysis"/>
    <property type="evidence" value="ECO:0007669"/>
    <property type="project" value="InterPro"/>
</dbReference>
<evidence type="ECO:0000313" key="3">
    <source>
        <dbReference type="EMBL" id="SFT05100.1"/>
    </source>
</evidence>
<feature type="domain" description="Peptidase S8/S53" evidence="1">
    <location>
        <begin position="269"/>
        <end position="521"/>
    </location>
</feature>
<protein>
    <submittedName>
        <fullName evidence="3">Subtilase family protein</fullName>
    </submittedName>
</protein>
<dbReference type="OrthoDB" id="9798386at2"/>
<proteinExistence type="predicted"/>
<dbReference type="EMBL" id="BJWJ01000041">
    <property type="protein sequence ID" value="GEM05586.1"/>
    <property type="molecule type" value="Genomic_DNA"/>
</dbReference>
<dbReference type="Proteomes" id="UP000199139">
    <property type="component" value="Unassembled WGS sequence"/>
</dbReference>
<dbReference type="STRING" id="306541.SAMN05421668_13353"/>
<dbReference type="SUPFAM" id="SSF52743">
    <property type="entry name" value="Subtilisin-like"/>
    <property type="match status" value="1"/>
</dbReference>
<dbReference type="InterPro" id="IPR036852">
    <property type="entry name" value="Peptidase_S8/S53_dom_sf"/>
</dbReference>
<reference evidence="2 5" key="2">
    <citation type="submission" date="2019-07" db="EMBL/GenBank/DDBJ databases">
        <title>Whole genome shotgun sequence of Halolactibacillus miurensis NBRC 100873.</title>
        <authorList>
            <person name="Hosoyama A."/>
            <person name="Uohara A."/>
            <person name="Ohji S."/>
            <person name="Ichikawa N."/>
        </authorList>
    </citation>
    <scope>NUCLEOTIDE SEQUENCE [LARGE SCALE GENOMIC DNA]</scope>
    <source>
        <strain evidence="2 5">NBRC 100873</strain>
    </source>
</reference>
<evidence type="ECO:0000259" key="1">
    <source>
        <dbReference type="Pfam" id="PF00082"/>
    </source>
</evidence>
<dbReference type="InterPro" id="IPR000209">
    <property type="entry name" value="Peptidase_S8/S53_dom"/>
</dbReference>
<name>A0A1I6UUN4_9BACI</name>